<evidence type="ECO:0000256" key="4">
    <source>
        <dbReference type="ARBA" id="ARBA00022691"/>
    </source>
</evidence>
<reference evidence="6" key="1">
    <citation type="submission" date="2021-01" db="EMBL/GenBank/DDBJ databases">
        <authorList>
            <person name="Zahm M."/>
            <person name="Roques C."/>
            <person name="Cabau C."/>
            <person name="Klopp C."/>
            <person name="Donnadieu C."/>
            <person name="Jouanno E."/>
            <person name="Lampietro C."/>
            <person name="Louis A."/>
            <person name="Herpin A."/>
            <person name="Echchiki A."/>
            <person name="Berthelot C."/>
            <person name="Parey E."/>
            <person name="Roest-Crollius H."/>
            <person name="Braasch I."/>
            <person name="Postlethwait J."/>
            <person name="Bobe J."/>
            <person name="Montfort J."/>
            <person name="Bouchez O."/>
            <person name="Begum T."/>
            <person name="Mejri S."/>
            <person name="Adams A."/>
            <person name="Chen W.-J."/>
            <person name="Guiguen Y."/>
        </authorList>
    </citation>
    <scope>NUCLEOTIDE SEQUENCE</scope>
    <source>
        <strain evidence="6">YG-15Mar2019-1</strain>
        <tissue evidence="6">Brain</tissue>
    </source>
</reference>
<feature type="binding site" evidence="5">
    <location>
        <position position="283"/>
    </location>
    <ligand>
        <name>substrate</name>
    </ligand>
</feature>
<sequence length="292" mass="33284">MAHQFKCLAENDSRYRQAFQLFLDRSSEHQCMQDFIHGILPDILASIGEGKSTLNVMGVGSGAGEMDLEMLSQLCLKHPGVKVDNEVVEPSIDMLYNYKMLVSKTPNLEHINFTWNKMTSSEFEKHWREKNITKKMDFIHMIQMLYYVADPDATVSFFRSLLNKNGKLLIILVSGESGWGKLWRTYRAQLCFSDMSQCVTTQDLKSFLDAKGIKYKNYVLPSQMDITECFTEGDERGELLLDFLTEVLDFSKMAPPALKAGVLDLLRQPDCSTEVDGKVMFNNNLEVIVLDS</sequence>
<evidence type="ECO:0000313" key="7">
    <source>
        <dbReference type="Proteomes" id="UP001046870"/>
    </source>
</evidence>
<comment type="subunit">
    <text evidence="1">Monomer.</text>
</comment>
<comment type="caution">
    <text evidence="6">The sequence shown here is derived from an EMBL/GenBank/DDBJ whole genome shotgun (WGS) entry which is preliminary data.</text>
</comment>
<evidence type="ECO:0000256" key="5">
    <source>
        <dbReference type="PIRSR" id="PIRSR016616-2"/>
    </source>
</evidence>
<dbReference type="GO" id="GO:0032259">
    <property type="term" value="P:methylation"/>
    <property type="evidence" value="ECO:0007669"/>
    <property type="project" value="UniProtKB-KW"/>
</dbReference>
<evidence type="ECO:0000256" key="1">
    <source>
        <dbReference type="ARBA" id="ARBA00011245"/>
    </source>
</evidence>
<evidence type="ECO:0008006" key="8">
    <source>
        <dbReference type="Google" id="ProtNLM"/>
    </source>
</evidence>
<dbReference type="SUPFAM" id="SSF53335">
    <property type="entry name" value="S-adenosyl-L-methionine-dependent methyltransferases"/>
    <property type="match status" value="1"/>
</dbReference>
<organism evidence="6 7">
    <name type="scientific">Megalops atlanticus</name>
    <name type="common">Tarpon</name>
    <name type="synonym">Clupea gigantea</name>
    <dbReference type="NCBI Taxonomy" id="7932"/>
    <lineage>
        <taxon>Eukaryota</taxon>
        <taxon>Metazoa</taxon>
        <taxon>Chordata</taxon>
        <taxon>Craniata</taxon>
        <taxon>Vertebrata</taxon>
        <taxon>Euteleostomi</taxon>
        <taxon>Actinopterygii</taxon>
        <taxon>Neopterygii</taxon>
        <taxon>Teleostei</taxon>
        <taxon>Elopiformes</taxon>
        <taxon>Megalopidae</taxon>
        <taxon>Megalops</taxon>
    </lineage>
</organism>
<dbReference type="OrthoDB" id="5984880at2759"/>
<evidence type="ECO:0000313" key="6">
    <source>
        <dbReference type="EMBL" id="KAG7466941.1"/>
    </source>
</evidence>
<keyword evidence="7" id="KW-1185">Reference proteome</keyword>
<dbReference type="Pfam" id="PF13489">
    <property type="entry name" value="Methyltransf_23"/>
    <property type="match status" value="1"/>
</dbReference>
<dbReference type="PIRSF" id="PIRSF016616">
    <property type="entry name" value="HHMT"/>
    <property type="match status" value="1"/>
</dbReference>
<dbReference type="PROSITE" id="PS51597">
    <property type="entry name" value="SAM_HNMT"/>
    <property type="match status" value="1"/>
</dbReference>
<gene>
    <name evidence="6" type="ORF">MATL_G00147730</name>
</gene>
<protein>
    <recommendedName>
        <fullName evidence="8">Histamine N-methyltransferase</fullName>
    </recommendedName>
</protein>
<name>A0A9D3PRK5_MEGAT</name>
<keyword evidence="4" id="KW-0949">S-adenosyl-L-methionine</keyword>
<dbReference type="AlphaFoldDB" id="A0A9D3PRK5"/>
<feature type="binding site" evidence="5">
    <location>
        <position position="28"/>
    </location>
    <ligand>
        <name>substrate</name>
    </ligand>
</feature>
<evidence type="ECO:0000256" key="3">
    <source>
        <dbReference type="ARBA" id="ARBA00022679"/>
    </source>
</evidence>
<dbReference type="GO" id="GO:0008170">
    <property type="term" value="F:N-methyltransferase activity"/>
    <property type="evidence" value="ECO:0007669"/>
    <property type="project" value="InterPro"/>
</dbReference>
<proteinExistence type="predicted"/>
<keyword evidence="2" id="KW-0489">Methyltransferase</keyword>
<dbReference type="InterPro" id="IPR016673">
    <property type="entry name" value="HHMT-like"/>
</dbReference>
<dbReference type="EMBL" id="JAFDVH010000012">
    <property type="protein sequence ID" value="KAG7466941.1"/>
    <property type="molecule type" value="Genomic_DNA"/>
</dbReference>
<keyword evidence="3" id="KW-0808">Transferase</keyword>
<dbReference type="FunFam" id="3.40.50.150:FF:000118">
    <property type="entry name" value="Histamine N-methyltransferase"/>
    <property type="match status" value="1"/>
</dbReference>
<evidence type="ECO:0000256" key="2">
    <source>
        <dbReference type="ARBA" id="ARBA00022603"/>
    </source>
</evidence>
<dbReference type="Proteomes" id="UP001046870">
    <property type="component" value="Chromosome 12"/>
</dbReference>
<dbReference type="Gene3D" id="3.40.50.150">
    <property type="entry name" value="Vaccinia Virus protein VP39"/>
    <property type="match status" value="1"/>
</dbReference>
<dbReference type="InterPro" id="IPR029063">
    <property type="entry name" value="SAM-dependent_MTases_sf"/>
</dbReference>
<accession>A0A9D3PRK5</accession>